<dbReference type="OrthoDB" id="7346275at2"/>
<evidence type="ECO:0000256" key="1">
    <source>
        <dbReference type="SAM" id="SignalP"/>
    </source>
</evidence>
<feature type="domain" description="ABC-type transport auxiliary lipoprotein component" evidence="2">
    <location>
        <begin position="28"/>
        <end position="185"/>
    </location>
</feature>
<dbReference type="Pfam" id="PF03886">
    <property type="entry name" value="ABC_trans_aux"/>
    <property type="match status" value="1"/>
</dbReference>
<dbReference type="AlphaFoldDB" id="A0A2S6N5P6"/>
<dbReference type="Proteomes" id="UP000239724">
    <property type="component" value="Unassembled WGS sequence"/>
</dbReference>
<evidence type="ECO:0000313" key="4">
    <source>
        <dbReference type="Proteomes" id="UP000239724"/>
    </source>
</evidence>
<keyword evidence="4" id="KW-1185">Reference proteome</keyword>
<sequence>MILPVRAFLGGAVATLLASCAGPPLTLYTLTVSPPAAGAAPLGSKPVVIEIPRVTVPEELDNTDIVYRTGDVLHRSEKGRWTSRLSVAITARLAARLAARRPDALVTDRAQAEAPTYRLLVNIDRLDVTAAGTATLEADWTIVPHDEKQPIRRDRARFEATGPVAKDQEVVALVGGLVDRLAGAIDLGRPRRR</sequence>
<feature type="chain" id="PRO_5015555509" description="ABC-type transport auxiliary lipoprotein component domain-containing protein" evidence="1">
    <location>
        <begin position="19"/>
        <end position="193"/>
    </location>
</feature>
<protein>
    <recommendedName>
        <fullName evidence="2">ABC-type transport auxiliary lipoprotein component domain-containing protein</fullName>
    </recommendedName>
</protein>
<keyword evidence="1" id="KW-0732">Signal</keyword>
<organism evidence="3 4">
    <name type="scientific">Rhodopila globiformis</name>
    <name type="common">Rhodopseudomonas globiformis</name>
    <dbReference type="NCBI Taxonomy" id="1071"/>
    <lineage>
        <taxon>Bacteria</taxon>
        <taxon>Pseudomonadati</taxon>
        <taxon>Pseudomonadota</taxon>
        <taxon>Alphaproteobacteria</taxon>
        <taxon>Acetobacterales</taxon>
        <taxon>Acetobacteraceae</taxon>
        <taxon>Rhodopila</taxon>
    </lineage>
</organism>
<comment type="caution">
    <text evidence="3">The sequence shown here is derived from an EMBL/GenBank/DDBJ whole genome shotgun (WGS) entry which is preliminary data.</text>
</comment>
<reference evidence="3 4" key="1">
    <citation type="journal article" date="2018" name="Arch. Microbiol.">
        <title>New insights into the metabolic potential of the phototrophic purple bacterium Rhodopila globiformis DSM 161(T) from its draft genome sequence and evidence for a vanadium-dependent nitrogenase.</title>
        <authorList>
            <person name="Imhoff J.F."/>
            <person name="Rahn T."/>
            <person name="Kunzel S."/>
            <person name="Neulinger S.C."/>
        </authorList>
    </citation>
    <scope>NUCLEOTIDE SEQUENCE [LARGE SCALE GENOMIC DNA]</scope>
    <source>
        <strain evidence="3 4">DSM 161</strain>
    </source>
</reference>
<gene>
    <name evidence="3" type="ORF">CCS01_20310</name>
</gene>
<proteinExistence type="predicted"/>
<dbReference type="Gene3D" id="3.40.50.10610">
    <property type="entry name" value="ABC-type transport auxiliary lipoprotein component"/>
    <property type="match status" value="1"/>
</dbReference>
<dbReference type="RefSeq" id="WP_104520645.1">
    <property type="nucleotide sequence ID" value="NZ_NHRY01000219.1"/>
</dbReference>
<dbReference type="SUPFAM" id="SSF159594">
    <property type="entry name" value="XCC0632-like"/>
    <property type="match status" value="1"/>
</dbReference>
<feature type="signal peptide" evidence="1">
    <location>
        <begin position="1"/>
        <end position="18"/>
    </location>
</feature>
<evidence type="ECO:0000313" key="3">
    <source>
        <dbReference type="EMBL" id="PPQ29945.1"/>
    </source>
</evidence>
<evidence type="ECO:0000259" key="2">
    <source>
        <dbReference type="Pfam" id="PF03886"/>
    </source>
</evidence>
<name>A0A2S6N5P6_RHOGL</name>
<accession>A0A2S6N5P6</accession>
<dbReference type="EMBL" id="NHRY01000219">
    <property type="protein sequence ID" value="PPQ29945.1"/>
    <property type="molecule type" value="Genomic_DNA"/>
</dbReference>
<dbReference type="PROSITE" id="PS51257">
    <property type="entry name" value="PROKAR_LIPOPROTEIN"/>
    <property type="match status" value="1"/>
</dbReference>
<dbReference type="InterPro" id="IPR005586">
    <property type="entry name" value="ABC_trans_aux"/>
</dbReference>